<evidence type="ECO:0000313" key="1">
    <source>
        <dbReference type="EMBL" id="WEK46770.1"/>
    </source>
</evidence>
<protein>
    <submittedName>
        <fullName evidence="1">Flagellar FlbD family protein</fullName>
    </submittedName>
</protein>
<accession>A0AAJ5X2Z2</accession>
<name>A0AAJ5X2Z2_9SPHN</name>
<sequence length="66" mass="7447">MFIKLTAIDRLPTVVNAKQVTFVTSASDGTRIRFGQGRTVTVIEPLDEVLERLNFTHSDLRFPPET</sequence>
<proteinExistence type="predicted"/>
<dbReference type="InterPro" id="IPR009384">
    <property type="entry name" value="SwrD-like"/>
</dbReference>
<organism evidence="1 2">
    <name type="scientific">Candidatus Andeanibacterium colombiense</name>
    <dbReference type="NCBI Taxonomy" id="3121345"/>
    <lineage>
        <taxon>Bacteria</taxon>
        <taxon>Pseudomonadati</taxon>
        <taxon>Pseudomonadota</taxon>
        <taxon>Alphaproteobacteria</taxon>
        <taxon>Sphingomonadales</taxon>
        <taxon>Sphingomonadaceae</taxon>
        <taxon>Candidatus Andeanibacterium</taxon>
    </lineage>
</organism>
<dbReference type="AlphaFoldDB" id="A0AAJ5X2Z2"/>
<dbReference type="KEGG" id="acob:P0Y56_00325"/>
<keyword evidence="1" id="KW-0969">Cilium</keyword>
<dbReference type="Proteomes" id="UP001218362">
    <property type="component" value="Chromosome"/>
</dbReference>
<dbReference type="EMBL" id="CP119316">
    <property type="protein sequence ID" value="WEK46770.1"/>
    <property type="molecule type" value="Genomic_DNA"/>
</dbReference>
<dbReference type="Pfam" id="PF06289">
    <property type="entry name" value="FlbD"/>
    <property type="match status" value="1"/>
</dbReference>
<keyword evidence="1" id="KW-0282">Flagellum</keyword>
<reference evidence="1" key="1">
    <citation type="submission" date="2023-03" db="EMBL/GenBank/DDBJ databases">
        <title>Andean soil-derived lignocellulolytic bacterial consortium as a source of novel taxa and putative plastic-active enzymes.</title>
        <authorList>
            <person name="Diaz-Garcia L."/>
            <person name="Chuvochina M."/>
            <person name="Feuerriegel G."/>
            <person name="Bunk B."/>
            <person name="Sproer C."/>
            <person name="Streit W.R."/>
            <person name="Rodriguez L.M."/>
            <person name="Overmann J."/>
            <person name="Jimenez D.J."/>
        </authorList>
    </citation>
    <scope>NUCLEOTIDE SEQUENCE</scope>
    <source>
        <strain evidence="1">MAG 26</strain>
    </source>
</reference>
<keyword evidence="1" id="KW-0966">Cell projection</keyword>
<evidence type="ECO:0000313" key="2">
    <source>
        <dbReference type="Proteomes" id="UP001218362"/>
    </source>
</evidence>
<gene>
    <name evidence="1" type="ORF">P0Y56_00325</name>
</gene>